<name>A0AAD7A5T6_9AGAR</name>
<keyword evidence="1" id="KW-0677">Repeat</keyword>
<evidence type="ECO:0000313" key="5">
    <source>
        <dbReference type="Proteomes" id="UP001218218"/>
    </source>
</evidence>
<feature type="repeat" description="TPR" evidence="3">
    <location>
        <begin position="1182"/>
        <end position="1215"/>
    </location>
</feature>
<reference evidence="4" key="1">
    <citation type="submission" date="2023-03" db="EMBL/GenBank/DDBJ databases">
        <title>Massive genome expansion in bonnet fungi (Mycena s.s.) driven by repeated elements and novel gene families across ecological guilds.</title>
        <authorList>
            <consortium name="Lawrence Berkeley National Laboratory"/>
            <person name="Harder C.B."/>
            <person name="Miyauchi S."/>
            <person name="Viragh M."/>
            <person name="Kuo A."/>
            <person name="Thoen E."/>
            <person name="Andreopoulos B."/>
            <person name="Lu D."/>
            <person name="Skrede I."/>
            <person name="Drula E."/>
            <person name="Henrissat B."/>
            <person name="Morin E."/>
            <person name="Kohler A."/>
            <person name="Barry K."/>
            <person name="LaButti K."/>
            <person name="Morin E."/>
            <person name="Salamov A."/>
            <person name="Lipzen A."/>
            <person name="Mereny Z."/>
            <person name="Hegedus B."/>
            <person name="Baldrian P."/>
            <person name="Stursova M."/>
            <person name="Weitz H."/>
            <person name="Taylor A."/>
            <person name="Grigoriev I.V."/>
            <person name="Nagy L.G."/>
            <person name="Martin F."/>
            <person name="Kauserud H."/>
        </authorList>
    </citation>
    <scope>NUCLEOTIDE SEQUENCE</scope>
    <source>
        <strain evidence="4">CBHHK002</strain>
    </source>
</reference>
<comment type="caution">
    <text evidence="4">The sequence shown here is derived from an EMBL/GenBank/DDBJ whole genome shotgun (WGS) entry which is preliminary data.</text>
</comment>
<dbReference type="InterPro" id="IPR019734">
    <property type="entry name" value="TPR_rpt"/>
</dbReference>
<dbReference type="GO" id="GO:0055087">
    <property type="term" value="C:Ski complex"/>
    <property type="evidence" value="ECO:0007669"/>
    <property type="project" value="InterPro"/>
</dbReference>
<dbReference type="SUPFAM" id="SSF48452">
    <property type="entry name" value="TPR-like"/>
    <property type="match status" value="4"/>
</dbReference>
<feature type="repeat" description="TPR" evidence="3">
    <location>
        <begin position="38"/>
        <end position="71"/>
    </location>
</feature>
<feature type="repeat" description="TPR" evidence="3">
    <location>
        <begin position="977"/>
        <end position="1010"/>
    </location>
</feature>
<dbReference type="GO" id="GO:0006401">
    <property type="term" value="P:RNA catabolic process"/>
    <property type="evidence" value="ECO:0007669"/>
    <property type="project" value="InterPro"/>
</dbReference>
<evidence type="ECO:0000256" key="3">
    <source>
        <dbReference type="PROSITE-ProRule" id="PRU00339"/>
    </source>
</evidence>
<dbReference type="PANTHER" id="PTHR15704:SF7">
    <property type="entry name" value="SUPERKILLER COMPLEX PROTEIN 3"/>
    <property type="match status" value="1"/>
</dbReference>
<dbReference type="Gene3D" id="1.25.40.10">
    <property type="entry name" value="Tetratricopeptide repeat domain"/>
    <property type="match status" value="4"/>
</dbReference>
<dbReference type="EMBL" id="JARIHO010000014">
    <property type="protein sequence ID" value="KAJ7350250.1"/>
    <property type="molecule type" value="Genomic_DNA"/>
</dbReference>
<feature type="repeat" description="TPR" evidence="3">
    <location>
        <begin position="695"/>
        <end position="728"/>
    </location>
</feature>
<dbReference type="Pfam" id="PF13432">
    <property type="entry name" value="TPR_16"/>
    <property type="match status" value="5"/>
</dbReference>
<dbReference type="PROSITE" id="PS50005">
    <property type="entry name" value="TPR"/>
    <property type="match status" value="5"/>
</dbReference>
<keyword evidence="5" id="KW-1185">Reference proteome</keyword>
<evidence type="ECO:0000256" key="2">
    <source>
        <dbReference type="ARBA" id="ARBA00022803"/>
    </source>
</evidence>
<keyword evidence="2 3" id="KW-0802">TPR repeat</keyword>
<dbReference type="Pfam" id="PF18833">
    <property type="entry name" value="TPR_22"/>
    <property type="match status" value="1"/>
</dbReference>
<dbReference type="InterPro" id="IPR039226">
    <property type="entry name" value="Ski3/TTC37"/>
</dbReference>
<gene>
    <name evidence="4" type="ORF">DFH08DRAFT_776161</name>
</gene>
<protein>
    <submittedName>
        <fullName evidence="4">TPR-like protein</fullName>
    </submittedName>
</protein>
<dbReference type="InterPro" id="IPR040962">
    <property type="entry name" value="TPR_22"/>
</dbReference>
<evidence type="ECO:0000256" key="1">
    <source>
        <dbReference type="ARBA" id="ARBA00022737"/>
    </source>
</evidence>
<dbReference type="Proteomes" id="UP001218218">
    <property type="component" value="Unassembled WGS sequence"/>
</dbReference>
<feature type="repeat" description="TPR" evidence="3">
    <location>
        <begin position="661"/>
        <end position="694"/>
    </location>
</feature>
<dbReference type="Pfam" id="PF14559">
    <property type="entry name" value="TPR_19"/>
    <property type="match status" value="1"/>
</dbReference>
<dbReference type="SMART" id="SM00028">
    <property type="entry name" value="TPR"/>
    <property type="match status" value="13"/>
</dbReference>
<accession>A0AAD7A5T6</accession>
<dbReference type="InterPro" id="IPR011990">
    <property type="entry name" value="TPR-like_helical_dom_sf"/>
</dbReference>
<proteinExistence type="predicted"/>
<organism evidence="4 5">
    <name type="scientific">Mycena albidolilacea</name>
    <dbReference type="NCBI Taxonomy" id="1033008"/>
    <lineage>
        <taxon>Eukaryota</taxon>
        <taxon>Fungi</taxon>
        <taxon>Dikarya</taxon>
        <taxon>Basidiomycota</taxon>
        <taxon>Agaricomycotina</taxon>
        <taxon>Agaricomycetes</taxon>
        <taxon>Agaricomycetidae</taxon>
        <taxon>Agaricales</taxon>
        <taxon>Marasmiineae</taxon>
        <taxon>Mycenaceae</taxon>
        <taxon>Mycena</taxon>
    </lineage>
</organism>
<evidence type="ECO:0000313" key="4">
    <source>
        <dbReference type="EMBL" id="KAJ7350250.1"/>
    </source>
</evidence>
<sequence length="1416" mass="155592">MSLVKAKLKAARDALGKKQYAAAKDAAEQALVFDPGNYNANVFIGLALLELGDFVESEQAYRRAIDTSPEQLLAWQGLSKFYERTEQWDKYVEALRRLVDLFVQQNDATKCVETLEKLIECRRERGTRPQLVQALSLLLADSPLHPVLSTLPIPDHTNPAGTPAYQTQAAVHNTLPVLDEIIGIVEKDEEDAYSKEVAKRRTRLGAASPEQLRKEVGVEIWGPSQLPKLYDDVLNHPNTPDDLRRATDAKLLRYKHRYLCALPPKGDLKATASREVETLVSGAIALGIPDELAWMLCLDGQNCIDGETYNLPLLRQFIELFPSLPLTSLLKAYFLYMDIPLVEAGDDEDTPSPPAEQTIDPFDMMLDAYPSISDSILATQIIAGVYLHECDYQNSIIVAENGLTVVTRAETDRGRTFPNTRLGFKVVLATSLVHLFPPKHHARALFVLDEVLTQAPNNTACLMGRAYILQHEKRWDDAAELFARVSDLLPDDLQLGIRAKEELAWCQSQAGELQAGIQGLKDTLVVLTELEDAQDECARCLWRIGKSYWDIGDEKREEAYRYFILSLKSNPSYAPAFTSLGIYYSEFVTPRDPTRASKCFQKAFELDAREGDAARRLADGFADEREWDLVEVVARRTIEGEGGLDAGLKSEGAGRFLPNNAWAWKAVGVVELARANYPPAIQALQITLRAEPDDQVSWLRLGEAYSRAGRHAAAIKALARAQELDPEDWMCAFFLGDVQRQVGQFQDAVDAFQSILARRPSEVGVLVSLGQTYLDLGRSEFTDGFAARAEQSFITSVRIALQTMQASPGFRSVSWKTAADAIFYLSRRSTFIDEDGVRSTLLDVVALLTQGPGEQLAGIASTPLFNDESASTGYKALEVAAAAYDCRVTLGSSESVGRGSAWYDLGISLQCLSAKQSLAEKRQKTETKAGECLRAAIREDPGNDAYWVALGNANFMSQAKTAQHAYIKALEIDSKNAATWTNLGLLYLQQKDLELANQALFRAQTLDPECTAAWIGQALVATANGHHSDSITLFEHAVTLASVVPEADLEYASRTFTRLTGTSHATSPAVDELLPAFMVLDRYCRSRPDDSCALHLFGLVCESLGQRELAADYIGRAIAILEAEYEETEDSTVERHFTIANSNLARLRLALKDYEGALESFESALGLLAEDVKEDKIDVMRAQAQFGMGLANFKLGDLETALGLFEAALETAGDNTVVRGHVTVLLAQTMWAIGTEEFKESAKAQLLDCIAADSENLAAINALAGMGILTDDEGLVDAALADLLALPLDRRLELDPQRDVNYLLTKHHIGQGNPEKALAVAQSAVHAEPSRWDVRNQLATLSIQQGNHTSALALLSTSSRDSDTLDTARESLALQAVTGSLNGDESKTAKRQAQKAVFLSPWEVRNWQALAYVGAS</sequence>
<dbReference type="PANTHER" id="PTHR15704">
    <property type="entry name" value="SUPERKILLER 3 PROTEIN-RELATED"/>
    <property type="match status" value="1"/>
</dbReference>